<dbReference type="GO" id="GO:0015225">
    <property type="term" value="F:biotin transmembrane transporter activity"/>
    <property type="evidence" value="ECO:0007669"/>
    <property type="project" value="UniProtKB-UniRule"/>
</dbReference>
<dbReference type="EMBL" id="QSUB01000006">
    <property type="protein sequence ID" value="RGN03248.1"/>
    <property type="molecule type" value="Genomic_DNA"/>
</dbReference>
<evidence type="ECO:0000313" key="5">
    <source>
        <dbReference type="EMBL" id="RGN03248.1"/>
    </source>
</evidence>
<dbReference type="Proteomes" id="UP000293506">
    <property type="component" value="Unassembled WGS sequence"/>
</dbReference>
<dbReference type="EMBL" id="QROS01000016">
    <property type="protein sequence ID" value="RHL43725.1"/>
    <property type="molecule type" value="Genomic_DNA"/>
</dbReference>
<dbReference type="PANTHER" id="PTHR34295">
    <property type="entry name" value="BIOTIN TRANSPORTER BIOY"/>
    <property type="match status" value="1"/>
</dbReference>
<dbReference type="Gene3D" id="1.10.1760.20">
    <property type="match status" value="1"/>
</dbReference>
<reference evidence="12 13" key="2">
    <citation type="submission" date="2018-08" db="EMBL/GenBank/DDBJ databases">
        <title>A genome reference for cultivated species of the human gut microbiota.</title>
        <authorList>
            <person name="Zou Y."/>
            <person name="Xue W."/>
            <person name="Luo G."/>
        </authorList>
    </citation>
    <scope>NUCLEOTIDE SEQUENCE [LARGE SCALE GENOMIC DNA]</scope>
    <source>
        <strain evidence="6 15">AF25-21</strain>
        <strain evidence="9 16">AF37-6AC</strain>
        <strain evidence="8 13">AM22-9LB</strain>
        <strain evidence="7 14">AM29-25AC</strain>
        <strain evidence="5 12">OM06-11AA</strain>
    </source>
</reference>
<dbReference type="Pfam" id="PF02632">
    <property type="entry name" value="BioY"/>
    <property type="match status" value="1"/>
</dbReference>
<dbReference type="InterPro" id="IPR003784">
    <property type="entry name" value="BioY"/>
</dbReference>
<gene>
    <name evidence="4" type="primary">bioY2</name>
    <name evidence="9" type="ORF">DW021_15535</name>
    <name evidence="8" type="ORF">DW272_06665</name>
    <name evidence="7" type="ORF">DW767_12580</name>
    <name evidence="6" type="ORF">DWY46_17620</name>
    <name evidence="5" type="ORF">DXB81_12470</name>
    <name evidence="10" type="ORF">EAI82_10395</name>
    <name evidence="4" type="ORF">ERS852394_02329</name>
</gene>
<dbReference type="Proteomes" id="UP000284644">
    <property type="component" value="Unassembled WGS sequence"/>
</dbReference>
<evidence type="ECO:0000313" key="12">
    <source>
        <dbReference type="Proteomes" id="UP000261222"/>
    </source>
</evidence>
<keyword evidence="2" id="KW-0813">Transport</keyword>
<evidence type="ECO:0000256" key="1">
    <source>
        <dbReference type="ARBA" id="ARBA00010692"/>
    </source>
</evidence>
<evidence type="ECO:0000313" key="16">
    <source>
        <dbReference type="Proteomes" id="UP000285897"/>
    </source>
</evidence>
<dbReference type="EMBL" id="CYZD01000012">
    <property type="protein sequence ID" value="CUO49515.1"/>
    <property type="molecule type" value="Genomic_DNA"/>
</dbReference>
<keyword evidence="2 3" id="KW-0472">Membrane</keyword>
<evidence type="ECO:0000313" key="6">
    <source>
        <dbReference type="EMBL" id="RGR45027.1"/>
    </source>
</evidence>
<evidence type="ECO:0000313" key="8">
    <source>
        <dbReference type="EMBL" id="RHG17720.1"/>
    </source>
</evidence>
<dbReference type="EMBL" id="QSJW01000007">
    <property type="protein sequence ID" value="RHE11468.1"/>
    <property type="molecule type" value="Genomic_DNA"/>
</dbReference>
<evidence type="ECO:0000313" key="14">
    <source>
        <dbReference type="Proteomes" id="UP000284644"/>
    </source>
</evidence>
<dbReference type="Proteomes" id="UP000284220">
    <property type="component" value="Unassembled WGS sequence"/>
</dbReference>
<protein>
    <recommendedName>
        <fullName evidence="2">Biotin transporter</fullName>
    </recommendedName>
</protein>
<evidence type="ECO:0000256" key="2">
    <source>
        <dbReference type="PIRNR" id="PIRNR016661"/>
    </source>
</evidence>
<dbReference type="PANTHER" id="PTHR34295:SF1">
    <property type="entry name" value="BIOTIN TRANSPORTER BIOY"/>
    <property type="match status" value="1"/>
</dbReference>
<evidence type="ECO:0000313" key="15">
    <source>
        <dbReference type="Proteomes" id="UP000285839"/>
    </source>
</evidence>
<organism evidence="4 11">
    <name type="scientific">Blautia obeum</name>
    <dbReference type="NCBI Taxonomy" id="40520"/>
    <lineage>
        <taxon>Bacteria</taxon>
        <taxon>Bacillati</taxon>
        <taxon>Bacillota</taxon>
        <taxon>Clostridia</taxon>
        <taxon>Lachnospirales</taxon>
        <taxon>Lachnospiraceae</taxon>
        <taxon>Blautia</taxon>
    </lineage>
</organism>
<reference evidence="10 17" key="3">
    <citation type="journal article" date="2019" name="Science, e1252229">
        <title>Invertible promoters mediate bacterial phase variation, antibiotic resistance, and host adaptation in the gut.</title>
        <authorList>
            <person name="Jiang X."/>
            <person name="Hall A.B."/>
            <person name="Arthur T.D."/>
            <person name="Plichta D.R."/>
            <person name="Covington C.T."/>
            <person name="Poyet M."/>
            <person name="Crothers J."/>
            <person name="Moses P.L."/>
            <person name="Tolonen A.C."/>
            <person name="Vlamakis H."/>
            <person name="Alm E.J."/>
            <person name="Xavier R.J."/>
        </authorList>
    </citation>
    <scope>NUCLEOTIDE SEQUENCE [LARGE SCALE GENOMIC DNA]</scope>
    <source>
        <strain evidence="17">af_0058</strain>
        <strain evidence="10">Af_0058</strain>
    </source>
</reference>
<dbReference type="RefSeq" id="WP_005427192.1">
    <property type="nucleotide sequence ID" value="NZ_CYZD01000012.1"/>
</dbReference>
<keyword evidence="3" id="KW-0812">Transmembrane</keyword>
<evidence type="ECO:0000313" key="13">
    <source>
        <dbReference type="Proteomes" id="UP000284220"/>
    </source>
</evidence>
<feature type="transmembrane region" description="Helical" evidence="3">
    <location>
        <begin position="84"/>
        <end position="106"/>
    </location>
</feature>
<evidence type="ECO:0000313" key="9">
    <source>
        <dbReference type="EMBL" id="RHL43725.1"/>
    </source>
</evidence>
<evidence type="ECO:0000313" key="10">
    <source>
        <dbReference type="EMBL" id="RYT65939.1"/>
    </source>
</evidence>
<feature type="transmembrane region" description="Helical" evidence="3">
    <location>
        <begin position="12"/>
        <end position="32"/>
    </location>
</feature>
<name>A0A174FN06_9FIRM</name>
<reference evidence="4 11" key="1">
    <citation type="submission" date="2015-09" db="EMBL/GenBank/DDBJ databases">
        <authorList>
            <consortium name="Pathogen Informatics"/>
        </authorList>
    </citation>
    <scope>NUCLEOTIDE SEQUENCE [LARGE SCALE GENOMIC DNA]</scope>
    <source>
        <strain evidence="4 11">2789STDY5608837</strain>
    </source>
</reference>
<dbReference type="GO" id="GO:0005886">
    <property type="term" value="C:plasma membrane"/>
    <property type="evidence" value="ECO:0007669"/>
    <property type="project" value="UniProtKB-SubCell"/>
</dbReference>
<dbReference type="AlphaFoldDB" id="A0A174FN06"/>
<dbReference type="Proteomes" id="UP000285897">
    <property type="component" value="Unassembled WGS sequence"/>
</dbReference>
<feature type="transmembrane region" description="Helical" evidence="3">
    <location>
        <begin position="61"/>
        <end position="78"/>
    </location>
</feature>
<dbReference type="Proteomes" id="UP000095409">
    <property type="component" value="Unassembled WGS sequence"/>
</dbReference>
<keyword evidence="3" id="KW-1133">Transmembrane helix</keyword>
<feature type="transmembrane region" description="Helical" evidence="3">
    <location>
        <begin position="38"/>
        <end position="54"/>
    </location>
</feature>
<dbReference type="EMBL" id="QRHZ01000003">
    <property type="protein sequence ID" value="RHG17720.1"/>
    <property type="molecule type" value="Genomic_DNA"/>
</dbReference>
<proteinExistence type="inferred from homology"/>
<comment type="subcellular location">
    <subcellularLocation>
        <location evidence="2">Cell membrane</location>
        <topology evidence="2">Multi-pass membrane protein</topology>
    </subcellularLocation>
</comment>
<accession>A0A174FN06</accession>
<evidence type="ECO:0000313" key="7">
    <source>
        <dbReference type="EMBL" id="RHE11468.1"/>
    </source>
</evidence>
<evidence type="ECO:0000313" key="17">
    <source>
        <dbReference type="Proteomes" id="UP000293506"/>
    </source>
</evidence>
<dbReference type="Proteomes" id="UP000261222">
    <property type="component" value="Unassembled WGS sequence"/>
</dbReference>
<evidence type="ECO:0000313" key="4">
    <source>
        <dbReference type="EMBL" id="CUO49515.1"/>
    </source>
</evidence>
<dbReference type="EMBL" id="RCXQ01000009">
    <property type="protein sequence ID" value="RYT65939.1"/>
    <property type="molecule type" value="Genomic_DNA"/>
</dbReference>
<dbReference type="EMBL" id="QRUH01000022">
    <property type="protein sequence ID" value="RGR45027.1"/>
    <property type="molecule type" value="Genomic_DNA"/>
</dbReference>
<sequence>MSTIAATRSKTYDIVYIAVFAVIMAICSWISIPTAVPFTLQTFGVFVAVGVLGGKRGTLSILVFILLGAIGVPVFAGFSGGIGVLAGTTGGYIIGFLFSALVMWAMEKLPGKKSVMQIVSMIVGLIVCYAFGTAWFMIVYSRANGAVGLATVLGWCVIPFIIPDIIKIVLAYGLSRKLRKFVA</sequence>
<evidence type="ECO:0000256" key="3">
    <source>
        <dbReference type="SAM" id="Phobius"/>
    </source>
</evidence>
<dbReference type="PIRSF" id="PIRSF016661">
    <property type="entry name" value="BioY"/>
    <property type="match status" value="1"/>
</dbReference>
<feature type="transmembrane region" description="Helical" evidence="3">
    <location>
        <begin position="152"/>
        <end position="174"/>
    </location>
</feature>
<evidence type="ECO:0000313" key="11">
    <source>
        <dbReference type="Proteomes" id="UP000095409"/>
    </source>
</evidence>
<feature type="transmembrane region" description="Helical" evidence="3">
    <location>
        <begin position="118"/>
        <end position="140"/>
    </location>
</feature>
<dbReference type="GeneID" id="79803198"/>
<keyword evidence="2" id="KW-1003">Cell membrane</keyword>
<dbReference type="Proteomes" id="UP000285839">
    <property type="component" value="Unassembled WGS sequence"/>
</dbReference>
<comment type="similarity">
    <text evidence="1 2">Belongs to the BioY family.</text>
</comment>